<keyword evidence="4" id="KW-0267">Excision nuclease</keyword>
<dbReference type="PANTHER" id="PTHR30562:SF1">
    <property type="entry name" value="UVRABC SYSTEM PROTEIN C"/>
    <property type="match status" value="1"/>
</dbReference>
<dbReference type="Proteomes" id="UP000748332">
    <property type="component" value="Unassembled WGS sequence"/>
</dbReference>
<evidence type="ECO:0000256" key="2">
    <source>
        <dbReference type="ARBA" id="ARBA00022763"/>
    </source>
</evidence>
<dbReference type="PROSITE" id="PS50164">
    <property type="entry name" value="GIY_YIG"/>
    <property type="match status" value="1"/>
</dbReference>
<dbReference type="CDD" id="cd10434">
    <property type="entry name" value="GIY-YIG_UvrC_Cho"/>
    <property type="match status" value="1"/>
</dbReference>
<dbReference type="GO" id="GO:0009380">
    <property type="term" value="C:excinuclease repair complex"/>
    <property type="evidence" value="ECO:0007669"/>
    <property type="project" value="TreeGrafter"/>
</dbReference>
<evidence type="ECO:0000256" key="5">
    <source>
        <dbReference type="ARBA" id="ARBA00023204"/>
    </source>
</evidence>
<evidence type="ECO:0000313" key="8">
    <source>
        <dbReference type="Proteomes" id="UP000748332"/>
    </source>
</evidence>
<dbReference type="PANTHER" id="PTHR30562">
    <property type="entry name" value="UVRC/OXIDOREDUCTASE"/>
    <property type="match status" value="1"/>
</dbReference>
<dbReference type="GO" id="GO:0004518">
    <property type="term" value="F:nuclease activity"/>
    <property type="evidence" value="ECO:0007669"/>
    <property type="project" value="UniProtKB-KW"/>
</dbReference>
<protein>
    <submittedName>
        <fullName evidence="7">GIY-YIG nuclease family protein</fullName>
    </submittedName>
</protein>
<dbReference type="SUPFAM" id="SSF82771">
    <property type="entry name" value="GIY-YIG endonuclease"/>
    <property type="match status" value="1"/>
</dbReference>
<organism evidence="7 8">
    <name type="scientific">Candidatus Dojkabacteria bacterium</name>
    <dbReference type="NCBI Taxonomy" id="2099670"/>
    <lineage>
        <taxon>Bacteria</taxon>
        <taxon>Candidatus Dojkabacteria</taxon>
    </lineage>
</organism>
<dbReference type="GO" id="GO:0006289">
    <property type="term" value="P:nucleotide-excision repair"/>
    <property type="evidence" value="ECO:0007669"/>
    <property type="project" value="InterPro"/>
</dbReference>
<reference evidence="7" key="2">
    <citation type="journal article" date="2021" name="Microbiome">
        <title>Successional dynamics and alternative stable states in a saline activated sludge microbial community over 9 years.</title>
        <authorList>
            <person name="Wang Y."/>
            <person name="Ye J."/>
            <person name="Ju F."/>
            <person name="Liu L."/>
            <person name="Boyd J.A."/>
            <person name="Deng Y."/>
            <person name="Parks D.H."/>
            <person name="Jiang X."/>
            <person name="Yin X."/>
            <person name="Woodcroft B.J."/>
            <person name="Tyson G.W."/>
            <person name="Hugenholtz P."/>
            <person name="Polz M.F."/>
            <person name="Zhang T."/>
        </authorList>
    </citation>
    <scope>NUCLEOTIDE SEQUENCE</scope>
    <source>
        <strain evidence="7">HKST-UBA16</strain>
    </source>
</reference>
<evidence type="ECO:0000259" key="6">
    <source>
        <dbReference type="PROSITE" id="PS50164"/>
    </source>
</evidence>
<name>A0A955HYZ7_9BACT</name>
<dbReference type="AlphaFoldDB" id="A0A955HYZ7"/>
<comment type="caution">
    <text evidence="7">The sequence shown here is derived from an EMBL/GenBank/DDBJ whole genome shotgun (WGS) entry which is preliminary data.</text>
</comment>
<sequence length="206" mass="24389">MEQRIQELIDLIPRRTGVYKFYDQNGELLYIGKALNLNSRVTSYFRQDHTDRPHIIPMIPKIYNIEYIETENEVEALVLESALVHKQQPKYNVMLKDDKSYAWIYISTHEKVPRIEIVRSIDPKSFKNGRLFGPYPSGRAVLQVFRYIRKLYPFCTCKNPKEPCLYYHMGLCPGPHFDYISHEEYMKNIGEIIKFLQGKKKRHVSG</sequence>
<accession>A0A955HYZ7</accession>
<dbReference type="InterPro" id="IPR000305">
    <property type="entry name" value="GIY-YIG_endonuc"/>
</dbReference>
<feature type="domain" description="GIY-YIG" evidence="6">
    <location>
        <begin position="14"/>
        <end position="93"/>
    </location>
</feature>
<keyword evidence="3" id="KW-0228">DNA excision</keyword>
<dbReference type="Gene3D" id="3.40.1440.10">
    <property type="entry name" value="GIY-YIG endonuclease"/>
    <property type="match status" value="1"/>
</dbReference>
<dbReference type="FunFam" id="3.40.1440.10:FF:000001">
    <property type="entry name" value="UvrABC system protein C"/>
    <property type="match status" value="1"/>
</dbReference>
<evidence type="ECO:0000313" key="7">
    <source>
        <dbReference type="EMBL" id="MCA9375029.1"/>
    </source>
</evidence>
<keyword evidence="1" id="KW-0963">Cytoplasm</keyword>
<keyword evidence="5" id="KW-0234">DNA repair</keyword>
<reference evidence="7" key="1">
    <citation type="submission" date="2020-04" db="EMBL/GenBank/DDBJ databases">
        <authorList>
            <person name="Zhang T."/>
        </authorList>
    </citation>
    <scope>NUCLEOTIDE SEQUENCE</scope>
    <source>
        <strain evidence="7">HKST-UBA16</strain>
    </source>
</reference>
<proteinExistence type="predicted"/>
<keyword evidence="2" id="KW-0227">DNA damage</keyword>
<evidence type="ECO:0000256" key="4">
    <source>
        <dbReference type="ARBA" id="ARBA00022881"/>
    </source>
</evidence>
<dbReference type="Pfam" id="PF01541">
    <property type="entry name" value="GIY-YIG"/>
    <property type="match status" value="1"/>
</dbReference>
<dbReference type="InterPro" id="IPR047296">
    <property type="entry name" value="GIY-YIG_UvrC_Cho"/>
</dbReference>
<dbReference type="SMART" id="SM00465">
    <property type="entry name" value="GIYc"/>
    <property type="match status" value="1"/>
</dbReference>
<evidence type="ECO:0000256" key="3">
    <source>
        <dbReference type="ARBA" id="ARBA00022769"/>
    </source>
</evidence>
<evidence type="ECO:0000256" key="1">
    <source>
        <dbReference type="ARBA" id="ARBA00022490"/>
    </source>
</evidence>
<feature type="non-terminal residue" evidence="7">
    <location>
        <position position="206"/>
    </location>
</feature>
<dbReference type="InterPro" id="IPR035901">
    <property type="entry name" value="GIY-YIG_endonuc_sf"/>
</dbReference>
<gene>
    <name evidence="7" type="ORF">KC622_01720</name>
</gene>
<dbReference type="InterPro" id="IPR050066">
    <property type="entry name" value="UvrABC_protein_C"/>
</dbReference>
<dbReference type="EMBL" id="JAGQLM010000067">
    <property type="protein sequence ID" value="MCA9375029.1"/>
    <property type="molecule type" value="Genomic_DNA"/>
</dbReference>